<keyword evidence="1" id="KW-0812">Transmembrane</keyword>
<dbReference type="EMBL" id="FNFE01000004">
    <property type="protein sequence ID" value="SDK42557.1"/>
    <property type="molecule type" value="Genomic_DNA"/>
</dbReference>
<reference evidence="3" key="1">
    <citation type="submission" date="2016-10" db="EMBL/GenBank/DDBJ databases">
        <authorList>
            <person name="Varghese N."/>
            <person name="Submissions S."/>
        </authorList>
    </citation>
    <scope>NUCLEOTIDE SEQUENCE [LARGE SCALE GENOMIC DNA]</scope>
    <source>
        <strain evidence="3">B4,CECT 8067,JCM 17497</strain>
    </source>
</reference>
<dbReference type="RefSeq" id="WP_175529320.1">
    <property type="nucleotide sequence ID" value="NZ_FNFE01000004.1"/>
</dbReference>
<dbReference type="Proteomes" id="UP000198882">
    <property type="component" value="Unassembled WGS sequence"/>
</dbReference>
<evidence type="ECO:0000313" key="2">
    <source>
        <dbReference type="EMBL" id="SDK42557.1"/>
    </source>
</evidence>
<evidence type="ECO:0000313" key="3">
    <source>
        <dbReference type="Proteomes" id="UP000198882"/>
    </source>
</evidence>
<keyword evidence="1" id="KW-1133">Transmembrane helix</keyword>
<keyword evidence="1" id="KW-0472">Membrane</keyword>
<evidence type="ECO:0000256" key="1">
    <source>
        <dbReference type="SAM" id="Phobius"/>
    </source>
</evidence>
<sequence>MMGLLRTIQFQKQPPTLVPLTLAIVVAVLGALVYLELVSMLLAYTG</sequence>
<feature type="transmembrane region" description="Helical" evidence="1">
    <location>
        <begin position="20"/>
        <end position="44"/>
    </location>
</feature>
<organism evidence="2 3">
    <name type="scientific">Natronorubrum texcoconense</name>
    <dbReference type="NCBI Taxonomy" id="1095776"/>
    <lineage>
        <taxon>Archaea</taxon>
        <taxon>Methanobacteriati</taxon>
        <taxon>Methanobacteriota</taxon>
        <taxon>Stenosarchaea group</taxon>
        <taxon>Halobacteria</taxon>
        <taxon>Halobacteriales</taxon>
        <taxon>Natrialbaceae</taxon>
        <taxon>Natronorubrum</taxon>
    </lineage>
</organism>
<dbReference type="AlphaFoldDB" id="A0A1G9BSY7"/>
<protein>
    <submittedName>
        <fullName evidence="2">Uncharacterized protein</fullName>
    </submittedName>
</protein>
<proteinExistence type="predicted"/>
<gene>
    <name evidence="2" type="ORF">SAMN04515672_3076</name>
</gene>
<name>A0A1G9BSY7_9EURY</name>
<keyword evidence="3" id="KW-1185">Reference proteome</keyword>
<accession>A0A1G9BSY7</accession>